<dbReference type="Gene3D" id="3.90.1200.10">
    <property type="match status" value="1"/>
</dbReference>
<evidence type="ECO:0000259" key="1">
    <source>
        <dbReference type="Pfam" id="PF01636"/>
    </source>
</evidence>
<evidence type="ECO:0000313" key="2">
    <source>
        <dbReference type="EMBL" id="PWY91894.1"/>
    </source>
</evidence>
<name>A0A317WZT0_9EURO</name>
<evidence type="ECO:0000313" key="3">
    <source>
        <dbReference type="Proteomes" id="UP000246702"/>
    </source>
</evidence>
<sequence>MTEQKSDVCIACGWTSADQKRCCYSSHVKLFYGAGNRGVWSIGSDMILKERPDEGPKAEVDTLRKLAAHKDIPVPKLVRDWVDRDGRYFVLMERMDGETLEKAWPSLSESQKLSIADQVVHVRNQLKKITSTSIQAVDQGPCYLSLLYLDFELRGPFHSDAELWDSLILSLRNKSFPEKVLENLKKRLPPCGPYVLTHCDLNLGNIMVKDGELVGILDWEYAAYYPIWYEYVAASVGFAEMDVEWKKLLRQRLDVYEDARNLWRDLYHLRDYPNLDKKGQEILANLSSD</sequence>
<dbReference type="AlphaFoldDB" id="A0A317WZT0"/>
<dbReference type="Pfam" id="PF01636">
    <property type="entry name" value="APH"/>
    <property type="match status" value="1"/>
</dbReference>
<comment type="caution">
    <text evidence="2">The sequence shown here is derived from an EMBL/GenBank/DDBJ whole genome shotgun (WGS) entry which is preliminary data.</text>
</comment>
<dbReference type="GeneID" id="37110086"/>
<dbReference type="EMBL" id="MSFK01000008">
    <property type="protein sequence ID" value="PWY91894.1"/>
    <property type="molecule type" value="Genomic_DNA"/>
</dbReference>
<dbReference type="RefSeq" id="XP_025469622.1">
    <property type="nucleotide sequence ID" value="XM_025607943.1"/>
</dbReference>
<dbReference type="STRING" id="1450535.A0A317WZT0"/>
<dbReference type="Proteomes" id="UP000246702">
    <property type="component" value="Unassembled WGS sequence"/>
</dbReference>
<dbReference type="InterPro" id="IPR002575">
    <property type="entry name" value="Aminoglycoside_PTrfase"/>
</dbReference>
<dbReference type="InterPro" id="IPR051678">
    <property type="entry name" value="AGP_Transferase"/>
</dbReference>
<dbReference type="OrthoDB" id="8300194at2759"/>
<dbReference type="InterPro" id="IPR011009">
    <property type="entry name" value="Kinase-like_dom_sf"/>
</dbReference>
<keyword evidence="2" id="KW-0808">Transferase</keyword>
<dbReference type="SUPFAM" id="SSF56112">
    <property type="entry name" value="Protein kinase-like (PK-like)"/>
    <property type="match status" value="1"/>
</dbReference>
<reference evidence="2 3" key="1">
    <citation type="submission" date="2016-12" db="EMBL/GenBank/DDBJ databases">
        <title>The genomes of Aspergillus section Nigri reveals drivers in fungal speciation.</title>
        <authorList>
            <consortium name="DOE Joint Genome Institute"/>
            <person name="Vesth T.C."/>
            <person name="Nybo J."/>
            <person name="Theobald S."/>
            <person name="Brandl J."/>
            <person name="Frisvad J.C."/>
            <person name="Nielsen K.F."/>
            <person name="Lyhne E.K."/>
            <person name="Kogle M.E."/>
            <person name="Kuo A."/>
            <person name="Riley R."/>
            <person name="Clum A."/>
            <person name="Nolan M."/>
            <person name="Lipzen A."/>
            <person name="Salamov A."/>
            <person name="Henrissat B."/>
            <person name="Wiebenga A."/>
            <person name="De Vries R.P."/>
            <person name="Grigoriev I.V."/>
            <person name="Mortensen U.H."/>
            <person name="Andersen M.R."/>
            <person name="Baker S.E."/>
        </authorList>
    </citation>
    <scope>NUCLEOTIDE SEQUENCE [LARGE SCALE GENOMIC DNA]</scope>
    <source>
        <strain evidence="2 3">CBS 115572</strain>
    </source>
</reference>
<gene>
    <name evidence="2" type="ORF">BO94DRAFT_461646</name>
</gene>
<accession>A0A317WZT0</accession>
<feature type="domain" description="Aminoglycoside phosphotransferase" evidence="1">
    <location>
        <begin position="36"/>
        <end position="241"/>
    </location>
</feature>
<dbReference type="PANTHER" id="PTHR21310">
    <property type="entry name" value="AMINOGLYCOSIDE PHOSPHOTRANSFERASE-RELATED-RELATED"/>
    <property type="match status" value="1"/>
</dbReference>
<dbReference type="PANTHER" id="PTHR21310:SF48">
    <property type="entry name" value="AMINOGLYCOSIDE PHOSPHOTRANSFERASE DOMAIN-CONTAINING PROTEIN"/>
    <property type="match status" value="1"/>
</dbReference>
<protein>
    <submittedName>
        <fullName evidence="2">Kinase-like protein</fullName>
    </submittedName>
</protein>
<dbReference type="CDD" id="cd05120">
    <property type="entry name" value="APH_ChoK_like"/>
    <property type="match status" value="1"/>
</dbReference>
<keyword evidence="3" id="KW-1185">Reference proteome</keyword>
<dbReference type="GO" id="GO:0016301">
    <property type="term" value="F:kinase activity"/>
    <property type="evidence" value="ECO:0007669"/>
    <property type="project" value="UniProtKB-KW"/>
</dbReference>
<proteinExistence type="predicted"/>
<organism evidence="2 3">
    <name type="scientific">Aspergillus sclerotioniger CBS 115572</name>
    <dbReference type="NCBI Taxonomy" id="1450535"/>
    <lineage>
        <taxon>Eukaryota</taxon>
        <taxon>Fungi</taxon>
        <taxon>Dikarya</taxon>
        <taxon>Ascomycota</taxon>
        <taxon>Pezizomycotina</taxon>
        <taxon>Eurotiomycetes</taxon>
        <taxon>Eurotiomycetidae</taxon>
        <taxon>Eurotiales</taxon>
        <taxon>Aspergillaceae</taxon>
        <taxon>Aspergillus</taxon>
        <taxon>Aspergillus subgen. Circumdati</taxon>
    </lineage>
</organism>
<keyword evidence="2" id="KW-0418">Kinase</keyword>